<sequence>MTESIDASTNELVEEVQQERKDFDLLDRLVNRPKRDPQIVTLYMNEELGTKLGYVREEKNALGVPMGYSKSGLVGELHDEESKDEESRDGERIKALQEKIRETAAEIKRDSLTVTLQWIPPIAEELLQKESLEAVGLKSLPVPDNKLEEYQKEWFARALVSTLVSIMDNSTGARKDKLRLEEAASLRNYAPKEQQRQLDRALNALLNRAAISEEALDSADF</sequence>
<dbReference type="KEGG" id="lvi:G7068_00165"/>
<evidence type="ECO:0000313" key="2">
    <source>
        <dbReference type="EMBL" id="QIK64580.1"/>
    </source>
</evidence>
<protein>
    <submittedName>
        <fullName evidence="1">Uncharacterized protein</fullName>
    </submittedName>
</protein>
<dbReference type="KEGG" id="lvi:G7068_16155"/>
<keyword evidence="3" id="KW-1185">Reference proteome</keyword>
<accession>A0A6G7XBQ3</accession>
<proteinExistence type="predicted"/>
<evidence type="ECO:0000313" key="1">
    <source>
        <dbReference type="EMBL" id="QIK61798.1"/>
    </source>
</evidence>
<reference evidence="1 3" key="1">
    <citation type="submission" date="2020-03" db="EMBL/GenBank/DDBJ databases">
        <title>Leucobacter sp. nov., isolated from beetles.</title>
        <authorList>
            <person name="Hyun D.-W."/>
            <person name="Bae J.-W."/>
        </authorList>
    </citation>
    <scope>NUCLEOTIDE SEQUENCE [LARGE SCALE GENOMIC DNA]</scope>
    <source>
        <strain evidence="1 3">HDW9C</strain>
    </source>
</reference>
<organism evidence="1 3">
    <name type="scientific">Leucobacter viscericola</name>
    <dbReference type="NCBI Taxonomy" id="2714935"/>
    <lineage>
        <taxon>Bacteria</taxon>
        <taxon>Bacillati</taxon>
        <taxon>Actinomycetota</taxon>
        <taxon>Actinomycetes</taxon>
        <taxon>Micrococcales</taxon>
        <taxon>Microbacteriaceae</taxon>
        <taxon>Leucobacter</taxon>
    </lineage>
</organism>
<dbReference type="RefSeq" id="WP_166287218.1">
    <property type="nucleotide sequence ID" value="NZ_CP049863.1"/>
</dbReference>
<gene>
    <name evidence="1" type="ORF">G7068_00165</name>
    <name evidence="2" type="ORF">G7068_16155</name>
</gene>
<name>A0A6G7XBQ3_9MICO</name>
<evidence type="ECO:0000313" key="3">
    <source>
        <dbReference type="Proteomes" id="UP000502677"/>
    </source>
</evidence>
<dbReference type="EMBL" id="CP049863">
    <property type="protein sequence ID" value="QIK64580.1"/>
    <property type="molecule type" value="Genomic_DNA"/>
</dbReference>
<dbReference type="Proteomes" id="UP000502677">
    <property type="component" value="Chromosome"/>
</dbReference>
<dbReference type="EMBL" id="CP049863">
    <property type="protein sequence ID" value="QIK61798.1"/>
    <property type="molecule type" value="Genomic_DNA"/>
</dbReference>
<dbReference type="AlphaFoldDB" id="A0A6G7XBQ3"/>